<comment type="caution">
    <text evidence="2">The sequence shown here is derived from an EMBL/GenBank/DDBJ whole genome shotgun (WGS) entry which is preliminary data.</text>
</comment>
<proteinExistence type="predicted"/>
<feature type="region of interest" description="Disordered" evidence="1">
    <location>
        <begin position="29"/>
        <end position="53"/>
    </location>
</feature>
<dbReference type="AlphaFoldDB" id="A0A8H7C8S6"/>
<gene>
    <name evidence="2" type="ORF">Agabi119p4_7784</name>
</gene>
<dbReference type="EMBL" id="JABXXO010000010">
    <property type="protein sequence ID" value="KAF7768541.1"/>
    <property type="molecule type" value="Genomic_DNA"/>
</dbReference>
<evidence type="ECO:0000313" key="3">
    <source>
        <dbReference type="Proteomes" id="UP000629468"/>
    </source>
</evidence>
<evidence type="ECO:0000256" key="1">
    <source>
        <dbReference type="SAM" id="MobiDB-lite"/>
    </source>
</evidence>
<sequence length="143" mass="16119">MPYGFSFKTRLRLLSTKSAQSLIRRGLRKSPGDSVLGAAASSSERDLRYEQPPPPLQWKIKWFSSIKESVMIETPAHPVHPAADIRHPDPGMVLYTLGTIVGIPIQVQILLRQLMVIKWSFLQNRLDARTIPIRLTAAKISFC</sequence>
<reference evidence="2 3" key="1">
    <citation type="journal article" name="Sci. Rep.">
        <title>Telomere-to-telomere assembled and centromere annotated genomes of the two main subspecies of the button mushroom Agaricus bisporus reveal especially polymorphic chromosome ends.</title>
        <authorList>
            <person name="Sonnenberg A.S.M."/>
            <person name="Sedaghat-Telgerd N."/>
            <person name="Lavrijssen B."/>
            <person name="Ohm R.A."/>
            <person name="Hendrickx P.M."/>
            <person name="Scholtmeijer K."/>
            <person name="Baars J.J.P."/>
            <person name="van Peer A."/>
        </authorList>
    </citation>
    <scope>NUCLEOTIDE SEQUENCE [LARGE SCALE GENOMIC DNA]</scope>
    <source>
        <strain evidence="2 3">H119_p4</strain>
    </source>
</reference>
<name>A0A8H7C8S6_AGABI</name>
<organism evidence="2 3">
    <name type="scientific">Agaricus bisporus var. burnettii</name>
    <dbReference type="NCBI Taxonomy" id="192524"/>
    <lineage>
        <taxon>Eukaryota</taxon>
        <taxon>Fungi</taxon>
        <taxon>Dikarya</taxon>
        <taxon>Basidiomycota</taxon>
        <taxon>Agaricomycotina</taxon>
        <taxon>Agaricomycetes</taxon>
        <taxon>Agaricomycetidae</taxon>
        <taxon>Agaricales</taxon>
        <taxon>Agaricineae</taxon>
        <taxon>Agaricaceae</taxon>
        <taxon>Agaricus</taxon>
    </lineage>
</organism>
<dbReference type="Proteomes" id="UP000629468">
    <property type="component" value="Unassembled WGS sequence"/>
</dbReference>
<evidence type="ECO:0000313" key="2">
    <source>
        <dbReference type="EMBL" id="KAF7768541.1"/>
    </source>
</evidence>
<protein>
    <submittedName>
        <fullName evidence="2">Uncharacterized protein</fullName>
    </submittedName>
</protein>
<accession>A0A8H7C8S6</accession>